<feature type="domain" description="Chitin-binding type-1" evidence="3">
    <location>
        <begin position="228"/>
        <end position="270"/>
    </location>
</feature>
<dbReference type="InterPro" id="IPR036861">
    <property type="entry name" value="Endochitinase-like_sf"/>
</dbReference>
<feature type="disulfide bond" evidence="2">
    <location>
        <begin position="246"/>
        <end position="260"/>
    </location>
</feature>
<dbReference type="InterPro" id="IPR001002">
    <property type="entry name" value="Chitin-bd_1"/>
</dbReference>
<dbReference type="Pfam" id="PF11958">
    <property type="entry name" value="DUF3472"/>
    <property type="match status" value="1"/>
</dbReference>
<organism evidence="4 5">
    <name type="scientific">Basidiobolus meristosporus CBS 931.73</name>
    <dbReference type="NCBI Taxonomy" id="1314790"/>
    <lineage>
        <taxon>Eukaryota</taxon>
        <taxon>Fungi</taxon>
        <taxon>Fungi incertae sedis</taxon>
        <taxon>Zoopagomycota</taxon>
        <taxon>Entomophthoromycotina</taxon>
        <taxon>Basidiobolomycetes</taxon>
        <taxon>Basidiobolales</taxon>
        <taxon>Basidiobolaceae</taxon>
        <taxon>Basidiobolus</taxon>
    </lineage>
</organism>
<keyword evidence="2" id="KW-1015">Disulfide bond</keyword>
<feature type="disulfide bond" evidence="2">
    <location>
        <begin position="241"/>
        <end position="253"/>
    </location>
</feature>
<keyword evidence="1 2" id="KW-0147">Chitin-binding</keyword>
<evidence type="ECO:0000256" key="1">
    <source>
        <dbReference type="ARBA" id="ARBA00022669"/>
    </source>
</evidence>
<evidence type="ECO:0000259" key="3">
    <source>
        <dbReference type="PROSITE" id="PS50941"/>
    </source>
</evidence>
<comment type="caution">
    <text evidence="2">Lacks conserved residue(s) required for the propagation of feature annotation.</text>
</comment>
<dbReference type="Pfam" id="PF00187">
    <property type="entry name" value="Chitin_bind_1"/>
    <property type="match status" value="1"/>
</dbReference>
<dbReference type="SMART" id="SM00270">
    <property type="entry name" value="ChtBD1"/>
    <property type="match status" value="1"/>
</dbReference>
<dbReference type="InParanoid" id="A0A1Y1YV77"/>
<dbReference type="GO" id="GO:0008061">
    <property type="term" value="F:chitin binding"/>
    <property type="evidence" value="ECO:0007669"/>
    <property type="project" value="UniProtKB-UniRule"/>
</dbReference>
<evidence type="ECO:0000313" key="5">
    <source>
        <dbReference type="Proteomes" id="UP000193498"/>
    </source>
</evidence>
<dbReference type="InterPro" id="IPR021862">
    <property type="entry name" value="DUF3472"/>
</dbReference>
<gene>
    <name evidence="4" type="ORF">K493DRAFT_312269</name>
</gene>
<dbReference type="PROSITE" id="PS50941">
    <property type="entry name" value="CHIT_BIND_I_2"/>
    <property type="match status" value="1"/>
</dbReference>
<dbReference type="Proteomes" id="UP000193498">
    <property type="component" value="Unassembled WGS sequence"/>
</dbReference>
<dbReference type="AlphaFoldDB" id="A0A1Y1YV77"/>
<reference evidence="4 5" key="1">
    <citation type="submission" date="2016-07" db="EMBL/GenBank/DDBJ databases">
        <title>Pervasive Adenine N6-methylation of Active Genes in Fungi.</title>
        <authorList>
            <consortium name="DOE Joint Genome Institute"/>
            <person name="Mondo S.J."/>
            <person name="Dannebaum R.O."/>
            <person name="Kuo R.C."/>
            <person name="Labutti K."/>
            <person name="Haridas S."/>
            <person name="Kuo A."/>
            <person name="Salamov A."/>
            <person name="Ahrendt S.R."/>
            <person name="Lipzen A."/>
            <person name="Sullivan W."/>
            <person name="Andreopoulos W.B."/>
            <person name="Clum A."/>
            <person name="Lindquist E."/>
            <person name="Daum C."/>
            <person name="Ramamoorthy G.K."/>
            <person name="Gryganskyi A."/>
            <person name="Culley D."/>
            <person name="Magnuson J.K."/>
            <person name="James T.Y."/>
            <person name="O'Malley M.A."/>
            <person name="Stajich J.E."/>
            <person name="Spatafora J.W."/>
            <person name="Visel A."/>
            <person name="Grigoriev I.V."/>
        </authorList>
    </citation>
    <scope>NUCLEOTIDE SEQUENCE [LARGE SCALE GENOMIC DNA]</scope>
    <source>
        <strain evidence="4 5">CBS 931.73</strain>
    </source>
</reference>
<dbReference type="CDD" id="cd00035">
    <property type="entry name" value="ChtBD1"/>
    <property type="match status" value="1"/>
</dbReference>
<evidence type="ECO:0000256" key="2">
    <source>
        <dbReference type="PROSITE-ProRule" id="PRU00261"/>
    </source>
</evidence>
<name>A0A1Y1YV77_9FUNG</name>
<dbReference type="InterPro" id="IPR018371">
    <property type="entry name" value="Chitin-binding_1_CS"/>
</dbReference>
<dbReference type="OrthoDB" id="5985073at2759"/>
<protein>
    <recommendedName>
        <fullName evidence="3">Chitin-binding type-1 domain-containing protein</fullName>
    </recommendedName>
</protein>
<keyword evidence="5" id="KW-1185">Reference proteome</keyword>
<comment type="caution">
    <text evidence="4">The sequence shown here is derived from an EMBL/GenBank/DDBJ whole genome shotgun (WGS) entry which is preliminary data.</text>
</comment>
<accession>A0A1Y1YV77</accession>
<dbReference type="SUPFAM" id="SSF57016">
    <property type="entry name" value="Plant lectins/antimicrobial peptides"/>
    <property type="match status" value="1"/>
</dbReference>
<sequence>MSLPGSSPNQTYWAAIGWNNGYMGMQTWATKRVFLFSLWDNSKGDSAVIEACSECVTSHFGGEGTGVHIQYFYPWADGVDYGFRVDYEEDAEYLIYTAHLQIDDEWMVFGKLRVINHNLNGLGYFYQFLENPQSVGLLDTRAGVWSHQSYRYNGGDRWLPAFGGSTTYTTPAAHDTWGAGITENQTAIWMSINGPAGNPYDNKPHQWEWFPYDMEKLDIDIVVANQDNWRCGMKDDVLHQCPPDYCCSSYGWCGTTDAYCKNSKHRQYDSALTTKRGK</sequence>
<proteinExistence type="predicted"/>
<dbReference type="PROSITE" id="PS00026">
    <property type="entry name" value="CHIT_BIND_I_1"/>
    <property type="match status" value="1"/>
</dbReference>
<evidence type="ECO:0000313" key="4">
    <source>
        <dbReference type="EMBL" id="ORY01879.1"/>
    </source>
</evidence>
<dbReference type="Gene3D" id="3.30.60.10">
    <property type="entry name" value="Endochitinase-like"/>
    <property type="match status" value="1"/>
</dbReference>
<dbReference type="EMBL" id="MCFE01000064">
    <property type="protein sequence ID" value="ORY01879.1"/>
    <property type="molecule type" value="Genomic_DNA"/>
</dbReference>